<dbReference type="Proteomes" id="UP000887013">
    <property type="component" value="Unassembled WGS sequence"/>
</dbReference>
<gene>
    <name evidence="1" type="ORF">NPIL_354981</name>
</gene>
<name>A0A8X6PND2_NEPPI</name>
<keyword evidence="2" id="KW-1185">Reference proteome</keyword>
<organism evidence="1 2">
    <name type="scientific">Nephila pilipes</name>
    <name type="common">Giant wood spider</name>
    <name type="synonym">Nephila maculata</name>
    <dbReference type="NCBI Taxonomy" id="299642"/>
    <lineage>
        <taxon>Eukaryota</taxon>
        <taxon>Metazoa</taxon>
        <taxon>Ecdysozoa</taxon>
        <taxon>Arthropoda</taxon>
        <taxon>Chelicerata</taxon>
        <taxon>Arachnida</taxon>
        <taxon>Araneae</taxon>
        <taxon>Araneomorphae</taxon>
        <taxon>Entelegynae</taxon>
        <taxon>Araneoidea</taxon>
        <taxon>Nephilidae</taxon>
        <taxon>Nephila</taxon>
    </lineage>
</organism>
<accession>A0A8X6PND2</accession>
<evidence type="ECO:0000313" key="1">
    <source>
        <dbReference type="EMBL" id="GFT75378.1"/>
    </source>
</evidence>
<comment type="caution">
    <text evidence="1">The sequence shown here is derived from an EMBL/GenBank/DDBJ whole genome shotgun (WGS) entry which is preliminary data.</text>
</comment>
<dbReference type="AlphaFoldDB" id="A0A8X6PND2"/>
<reference evidence="1" key="1">
    <citation type="submission" date="2020-08" db="EMBL/GenBank/DDBJ databases">
        <title>Multicomponent nature underlies the extraordinary mechanical properties of spider dragline silk.</title>
        <authorList>
            <person name="Kono N."/>
            <person name="Nakamura H."/>
            <person name="Mori M."/>
            <person name="Yoshida Y."/>
            <person name="Ohtoshi R."/>
            <person name="Malay A.D."/>
            <person name="Moran D.A.P."/>
            <person name="Tomita M."/>
            <person name="Numata K."/>
            <person name="Arakawa K."/>
        </authorList>
    </citation>
    <scope>NUCLEOTIDE SEQUENCE</scope>
</reference>
<sequence>MQWRTHVAVVRGDNCSPFSFAARHCRLVLDVGTGLIAFLSYSLTINDFFPESRYFVAPYNHKRIPNRDIECSVCRRFLIRNPYCFRRREGVILDCRHVRRQQSVFLSPERQECDGIW</sequence>
<evidence type="ECO:0000313" key="2">
    <source>
        <dbReference type="Proteomes" id="UP000887013"/>
    </source>
</evidence>
<proteinExistence type="predicted"/>
<dbReference type="EMBL" id="BMAW01117451">
    <property type="protein sequence ID" value="GFT75378.1"/>
    <property type="molecule type" value="Genomic_DNA"/>
</dbReference>
<protein>
    <submittedName>
        <fullName evidence="1">Uncharacterized protein</fullName>
    </submittedName>
</protein>